<name>A0ABY4SET5_AQUTE</name>
<dbReference type="Proteomes" id="UP001056201">
    <property type="component" value="Chromosome 2"/>
</dbReference>
<dbReference type="Gene3D" id="1.10.8.1040">
    <property type="match status" value="1"/>
</dbReference>
<protein>
    <submittedName>
        <fullName evidence="3">EpsD family peptidyl-prolyl cis-trans isomerase</fullName>
        <ecNumber evidence="3">5.2.1.8</ecNumber>
    </submittedName>
</protein>
<dbReference type="SUPFAM" id="SSF109998">
    <property type="entry name" value="Triger factor/SurA peptide-binding domain-like"/>
    <property type="match status" value="1"/>
</dbReference>
<feature type="domain" description="PpiC" evidence="2">
    <location>
        <begin position="143"/>
        <end position="262"/>
    </location>
</feature>
<dbReference type="InterPro" id="IPR000297">
    <property type="entry name" value="PPIase_PpiC"/>
</dbReference>
<dbReference type="InterPro" id="IPR014274">
    <property type="entry name" value="PPIase_EpsD"/>
</dbReference>
<proteinExistence type="predicted"/>
<organism evidence="3 4">
    <name type="scientific">Aquincola tertiaricarbonis</name>
    <dbReference type="NCBI Taxonomy" id="391953"/>
    <lineage>
        <taxon>Bacteria</taxon>
        <taxon>Pseudomonadati</taxon>
        <taxon>Pseudomonadota</taxon>
        <taxon>Betaproteobacteria</taxon>
        <taxon>Burkholderiales</taxon>
        <taxon>Sphaerotilaceae</taxon>
        <taxon>Aquincola</taxon>
    </lineage>
</organism>
<dbReference type="RefSeq" id="WP_250197744.1">
    <property type="nucleotide sequence ID" value="NZ_CP097636.1"/>
</dbReference>
<evidence type="ECO:0000259" key="2">
    <source>
        <dbReference type="Pfam" id="PF13145"/>
    </source>
</evidence>
<sequence length="346" mass="37399">MTLPGKVGDSSVTTRSDPHPQARQSLRVACIAAACAAMLLAAGCGEKKEKGASQTAAKVNKEEITVHQINFVLQQQRGLRPEQADAASKQILERLIDQELAVQKATDQKLDRDPRVVQQIEAAKREIIARAYVDKIGETASKPTPDEVRKYYDEKPALFKERRIYNLQELAIEAKPEQVDGLRTKLAEAKNVNEFVDYLKANDFKFAGNQAVRAAEQLPLASLDNFARLQDGQAVLQPSPNGAQVIVLVNSRSQPVTLEQATPAIEQFLTNDRKRKLVEDDVKRMRGEAKIEYVGKFADGAASAPAAAPAPAPAPTASLPAAATQAAPAASGGLDSDTISKGMRLK</sequence>
<feature type="region of interest" description="Disordered" evidence="1">
    <location>
        <begin position="304"/>
        <end position="346"/>
    </location>
</feature>
<dbReference type="Pfam" id="PF13624">
    <property type="entry name" value="SurA_N_3"/>
    <property type="match status" value="1"/>
</dbReference>
<feature type="compositionally biased region" description="Low complexity" evidence="1">
    <location>
        <begin position="315"/>
        <end position="330"/>
    </location>
</feature>
<evidence type="ECO:0000313" key="4">
    <source>
        <dbReference type="Proteomes" id="UP001056201"/>
    </source>
</evidence>
<dbReference type="Pfam" id="PF13145">
    <property type="entry name" value="Rotamase_2"/>
    <property type="match status" value="1"/>
</dbReference>
<dbReference type="EC" id="5.2.1.8" evidence="3"/>
<dbReference type="InterPro" id="IPR027304">
    <property type="entry name" value="Trigger_fact/SurA_dom_sf"/>
</dbReference>
<feature type="region of interest" description="Disordered" evidence="1">
    <location>
        <begin position="1"/>
        <end position="21"/>
    </location>
</feature>
<dbReference type="EMBL" id="CP097636">
    <property type="protein sequence ID" value="URI09516.1"/>
    <property type="molecule type" value="Genomic_DNA"/>
</dbReference>
<reference evidence="3" key="1">
    <citation type="submission" date="2022-05" db="EMBL/GenBank/DDBJ databases">
        <title>An RpoN-dependent PEP-CTERM gene is involved in floc formation of an Aquincola tertiaricarbonis strain.</title>
        <authorList>
            <person name="Qiu D."/>
            <person name="Xia M."/>
        </authorList>
    </citation>
    <scope>NUCLEOTIDE SEQUENCE</scope>
    <source>
        <strain evidence="3">RN12</strain>
    </source>
</reference>
<evidence type="ECO:0000256" key="1">
    <source>
        <dbReference type="SAM" id="MobiDB-lite"/>
    </source>
</evidence>
<dbReference type="NCBIfam" id="TIGR02925">
    <property type="entry name" value="cis_trans_EpsD"/>
    <property type="match status" value="1"/>
</dbReference>
<dbReference type="GO" id="GO:0003755">
    <property type="term" value="F:peptidyl-prolyl cis-trans isomerase activity"/>
    <property type="evidence" value="ECO:0007669"/>
    <property type="project" value="UniProtKB-EC"/>
</dbReference>
<keyword evidence="4" id="KW-1185">Reference proteome</keyword>
<accession>A0ABY4SET5</accession>
<keyword evidence="3" id="KW-0413">Isomerase</keyword>
<evidence type="ECO:0000313" key="3">
    <source>
        <dbReference type="EMBL" id="URI09516.1"/>
    </source>
</evidence>
<gene>
    <name evidence="3" type="ORF">MW290_28580</name>
</gene>